<protein>
    <submittedName>
        <fullName evidence="3">ATP-binding protein</fullName>
    </submittedName>
</protein>
<keyword evidence="1" id="KW-0808">Transferase</keyword>
<keyword evidence="4" id="KW-1185">Reference proteome</keyword>
<keyword evidence="1" id="KW-0723">Serine/threonine-protein kinase</keyword>
<proteinExistence type="predicted"/>
<evidence type="ECO:0000313" key="3">
    <source>
        <dbReference type="EMBL" id="RDG35062.1"/>
    </source>
</evidence>
<dbReference type="GO" id="GO:0004674">
    <property type="term" value="F:protein serine/threonine kinase activity"/>
    <property type="evidence" value="ECO:0007669"/>
    <property type="project" value="UniProtKB-KW"/>
</dbReference>
<dbReference type="InterPro" id="IPR050267">
    <property type="entry name" value="Anti-sigma-factor_SerPK"/>
</dbReference>
<organism evidence="3 4">
    <name type="scientific">Streptomyces corynorhini</name>
    <dbReference type="NCBI Taxonomy" id="2282652"/>
    <lineage>
        <taxon>Bacteria</taxon>
        <taxon>Bacillati</taxon>
        <taxon>Actinomycetota</taxon>
        <taxon>Actinomycetes</taxon>
        <taxon>Kitasatosporales</taxon>
        <taxon>Streptomycetaceae</taxon>
        <taxon>Streptomyces</taxon>
    </lineage>
</organism>
<reference evidence="3 4" key="1">
    <citation type="submission" date="2018-07" db="EMBL/GenBank/DDBJ databases">
        <title>Streptomyces species from bats.</title>
        <authorList>
            <person name="Dunlap C."/>
        </authorList>
    </citation>
    <scope>NUCLEOTIDE SEQUENCE [LARGE SCALE GENOMIC DNA]</scope>
    <source>
        <strain evidence="3 4">AC230</strain>
    </source>
</reference>
<comment type="caution">
    <text evidence="3">The sequence shown here is derived from an EMBL/GenBank/DDBJ whole genome shotgun (WGS) entry which is preliminary data.</text>
</comment>
<dbReference type="PANTHER" id="PTHR35526:SF3">
    <property type="entry name" value="ANTI-SIGMA-F FACTOR RSBW"/>
    <property type="match status" value="1"/>
</dbReference>
<feature type="domain" description="Histidine kinase/HSP90-like ATPase" evidence="2">
    <location>
        <begin position="18"/>
        <end position="120"/>
    </location>
</feature>
<dbReference type="AlphaFoldDB" id="A0A370B313"/>
<evidence type="ECO:0000313" key="4">
    <source>
        <dbReference type="Proteomes" id="UP000253741"/>
    </source>
</evidence>
<dbReference type="GO" id="GO:0005524">
    <property type="term" value="F:ATP binding"/>
    <property type="evidence" value="ECO:0007669"/>
    <property type="project" value="UniProtKB-KW"/>
</dbReference>
<dbReference type="PANTHER" id="PTHR35526">
    <property type="entry name" value="ANTI-SIGMA-F FACTOR RSBW-RELATED"/>
    <property type="match status" value="1"/>
</dbReference>
<dbReference type="Pfam" id="PF13581">
    <property type="entry name" value="HATPase_c_2"/>
    <property type="match status" value="1"/>
</dbReference>
<dbReference type="InterPro" id="IPR036890">
    <property type="entry name" value="HATPase_C_sf"/>
</dbReference>
<name>A0A370B313_9ACTN</name>
<keyword evidence="3" id="KW-0067">ATP-binding</keyword>
<evidence type="ECO:0000256" key="1">
    <source>
        <dbReference type="ARBA" id="ARBA00022527"/>
    </source>
</evidence>
<dbReference type="EMBL" id="QQNA01000252">
    <property type="protein sequence ID" value="RDG35062.1"/>
    <property type="molecule type" value="Genomic_DNA"/>
</dbReference>
<evidence type="ECO:0000259" key="2">
    <source>
        <dbReference type="Pfam" id="PF13581"/>
    </source>
</evidence>
<dbReference type="Proteomes" id="UP000253741">
    <property type="component" value="Unassembled WGS sequence"/>
</dbReference>
<dbReference type="SUPFAM" id="SSF55874">
    <property type="entry name" value="ATPase domain of HSP90 chaperone/DNA topoisomerase II/histidine kinase"/>
    <property type="match status" value="1"/>
</dbReference>
<dbReference type="InterPro" id="IPR003594">
    <property type="entry name" value="HATPase_dom"/>
</dbReference>
<keyword evidence="3" id="KW-0547">Nucleotide-binding</keyword>
<dbReference type="Gene3D" id="3.30.565.10">
    <property type="entry name" value="Histidine kinase-like ATPase, C-terminal domain"/>
    <property type="match status" value="1"/>
</dbReference>
<keyword evidence="1" id="KW-0418">Kinase</keyword>
<gene>
    <name evidence="3" type="ORF">DVH02_27315</name>
</gene>
<dbReference type="CDD" id="cd16936">
    <property type="entry name" value="HATPase_RsbW-like"/>
    <property type="match status" value="1"/>
</dbReference>
<accession>A0A370B313</accession>
<sequence length="134" mass="15350">MQRPDHQYRLLLTVRPCELPGIRSKTANRLRLWGLEHLKDDSCAIVTELLANVHRHADGRAVLLLQRWPDRLLITVSDRSRELPVVKEPDWTAESGRGMYVIEALADWWRAEPTATGKDIVASLMYPEKARALS</sequence>